<comment type="caution">
    <text evidence="2">The sequence shown here is derived from an EMBL/GenBank/DDBJ whole genome shotgun (WGS) entry which is preliminary data.</text>
</comment>
<organism evidence="2 3">
    <name type="scientific">Shewanella insulae</name>
    <dbReference type="NCBI Taxonomy" id="2681496"/>
    <lineage>
        <taxon>Bacteria</taxon>
        <taxon>Pseudomonadati</taxon>
        <taxon>Pseudomonadota</taxon>
        <taxon>Gammaproteobacteria</taxon>
        <taxon>Alteromonadales</taxon>
        <taxon>Shewanellaceae</taxon>
        <taxon>Shewanella</taxon>
    </lineage>
</organism>
<sequence length="281" mass="32909">MKTTLALGLAGLMSFSAFADSDNSPYAMSLIAGLESYPDSEFSSMSRGGGLSFIWDDLRYNNVYQLDTNYFRVRGTYYYERDSEKYDEDRFRNSMDLRFNYQRPFATLGAHQDYLLSFHGRYEGHYNSQQLEEFEQLAVAGLSLNRRFSDVNHYDLGLTLGLGYSEEEKDDDWPREEMGRGEEDLNRAGFGYFFEWSNKYTFAHSGLQLGAKWSRFDGQWGYDGDKFYTMDRLTLEVVTPLANQNNLLHFMTQYISRDYEVDLLGFEDTLYRVAVEYVHYF</sequence>
<dbReference type="EMBL" id="WRPA01000011">
    <property type="protein sequence ID" value="MXR69584.1"/>
    <property type="molecule type" value="Genomic_DNA"/>
</dbReference>
<reference evidence="2 3" key="1">
    <citation type="submission" date="2019-12" db="EMBL/GenBank/DDBJ databases">
        <title>Shewanella insulae sp. nov., isolated from a tidal flat.</title>
        <authorList>
            <person name="Yoon J.-H."/>
        </authorList>
    </citation>
    <scope>NUCLEOTIDE SEQUENCE [LARGE SCALE GENOMIC DNA]</scope>
    <source>
        <strain evidence="2 3">JBTF-M18</strain>
    </source>
</reference>
<keyword evidence="3" id="KW-1185">Reference proteome</keyword>
<protein>
    <recommendedName>
        <fullName evidence="4">DUF481 domain-containing protein</fullName>
    </recommendedName>
</protein>
<keyword evidence="1" id="KW-0732">Signal</keyword>
<evidence type="ECO:0000313" key="2">
    <source>
        <dbReference type="EMBL" id="MXR69584.1"/>
    </source>
</evidence>
<dbReference type="Proteomes" id="UP000474778">
    <property type="component" value="Unassembled WGS sequence"/>
</dbReference>
<dbReference type="RefSeq" id="WP_160796848.1">
    <property type="nucleotide sequence ID" value="NZ_WRPA01000011.1"/>
</dbReference>
<name>A0A6L7I0V2_9GAMM</name>
<proteinExistence type="predicted"/>
<gene>
    <name evidence="2" type="ORF">GNT65_13015</name>
</gene>
<evidence type="ECO:0000256" key="1">
    <source>
        <dbReference type="SAM" id="SignalP"/>
    </source>
</evidence>
<evidence type="ECO:0000313" key="3">
    <source>
        <dbReference type="Proteomes" id="UP000474778"/>
    </source>
</evidence>
<feature type="signal peptide" evidence="1">
    <location>
        <begin position="1"/>
        <end position="19"/>
    </location>
</feature>
<feature type="chain" id="PRO_5026728439" description="DUF481 domain-containing protein" evidence="1">
    <location>
        <begin position="20"/>
        <end position="281"/>
    </location>
</feature>
<evidence type="ECO:0008006" key="4">
    <source>
        <dbReference type="Google" id="ProtNLM"/>
    </source>
</evidence>
<dbReference type="AlphaFoldDB" id="A0A6L7I0V2"/>
<accession>A0A6L7I0V2</accession>